<dbReference type="InterPro" id="IPR043128">
    <property type="entry name" value="Rev_trsase/Diguanyl_cyclase"/>
</dbReference>
<dbReference type="PANTHER" id="PTHR45138">
    <property type="entry name" value="REGULATORY COMPONENTS OF SENSORY TRANSDUCTION SYSTEM"/>
    <property type="match status" value="1"/>
</dbReference>
<evidence type="ECO:0000256" key="3">
    <source>
        <dbReference type="ARBA" id="ARBA00022475"/>
    </source>
</evidence>
<sequence>MRKPRITLLYLVVGLSVFSAAVAFANALFAAYTVQKEQLVATTLEGNRAYAVKLAEVVDIYVGAIQQQLKSSARRVAKMMDAPAEMDEEVLRVAEQSDGVIAAAVVDAKGAMVAFASLLPGAETQGRTTSGVDLRGAAQSGNVTPPYLSSQGLWTVALTEPVRDAQGKYLGFVGAALYLQHNTELDRLLQEHFYRDGSYVYVVGADGNILYHRDHRRIGTGGDSNRVIQALLRRESGSMAVTNSQGVPMLAGYAHMSLGGWGVVVQRPVAETLAPLHGLMWRIFEYSIPAALVMLLMVSAMGFWIARPLATLARAMKSGDAKQAAPLIQSVQANYFEAEQLRDAVGFTMAQHESQIGKLNAETMTDPMTGLLNRRGMANELSRLTSARLPFAVLALDLDHFKRVNDTFGHAAGDVVLTALADIMRSCVRADDACCRVGGEEFLVLMPGASPDAARAIAERIRHATEGHLMPGGVGHVTVSIGAARWPDDDADAGAVLKCADQALYQAKTTGRNQVVTWVANA</sequence>
<proteinExistence type="predicted"/>
<dbReference type="PANTHER" id="PTHR45138:SF9">
    <property type="entry name" value="DIGUANYLATE CYCLASE DGCM-RELATED"/>
    <property type="match status" value="1"/>
</dbReference>
<keyword evidence="4 8" id="KW-0812">Transmembrane</keyword>
<dbReference type="CDD" id="cd18773">
    <property type="entry name" value="PDC1_HK_sensor"/>
    <property type="match status" value="1"/>
</dbReference>
<organism evidence="11 12">
    <name type="scientific">Achromobacter kerstersii</name>
    <dbReference type="NCBI Taxonomy" id="1353890"/>
    <lineage>
        <taxon>Bacteria</taxon>
        <taxon>Pseudomonadati</taxon>
        <taxon>Pseudomonadota</taxon>
        <taxon>Betaproteobacteria</taxon>
        <taxon>Burkholderiales</taxon>
        <taxon>Alcaligenaceae</taxon>
        <taxon>Achromobacter</taxon>
    </lineage>
</organism>
<dbReference type="Gene3D" id="3.30.450.20">
    <property type="entry name" value="PAS domain"/>
    <property type="match status" value="1"/>
</dbReference>
<feature type="domain" description="GGDEF" evidence="10">
    <location>
        <begin position="389"/>
        <end position="520"/>
    </location>
</feature>
<evidence type="ECO:0000256" key="8">
    <source>
        <dbReference type="SAM" id="Phobius"/>
    </source>
</evidence>
<evidence type="ECO:0000256" key="6">
    <source>
        <dbReference type="ARBA" id="ARBA00023136"/>
    </source>
</evidence>
<dbReference type="EMBL" id="CADIJQ010000016">
    <property type="protein sequence ID" value="CAB3742864.1"/>
    <property type="molecule type" value="Genomic_DNA"/>
</dbReference>
<keyword evidence="6 8" id="KW-0472">Membrane</keyword>
<evidence type="ECO:0000256" key="5">
    <source>
        <dbReference type="ARBA" id="ARBA00022989"/>
    </source>
</evidence>
<dbReference type="InterPro" id="IPR050469">
    <property type="entry name" value="Diguanylate_Cyclase"/>
</dbReference>
<dbReference type="GO" id="GO:0005886">
    <property type="term" value="C:plasma membrane"/>
    <property type="evidence" value="ECO:0007669"/>
    <property type="project" value="UniProtKB-SubCell"/>
</dbReference>
<dbReference type="InterPro" id="IPR033479">
    <property type="entry name" value="dCache_1"/>
</dbReference>
<accession>A0A6S7C7S6</accession>
<protein>
    <recommendedName>
        <fullName evidence="2">diguanylate cyclase</fullName>
        <ecNumber evidence="2">2.7.7.65</ecNumber>
    </recommendedName>
</protein>
<evidence type="ECO:0000256" key="4">
    <source>
        <dbReference type="ARBA" id="ARBA00022692"/>
    </source>
</evidence>
<dbReference type="GO" id="GO:0052621">
    <property type="term" value="F:diguanylate cyclase activity"/>
    <property type="evidence" value="ECO:0007669"/>
    <property type="project" value="UniProtKB-EC"/>
</dbReference>
<gene>
    <name evidence="11" type="ORF">LMG3441_05907</name>
</gene>
<dbReference type="Pfam" id="PF02743">
    <property type="entry name" value="dCache_1"/>
    <property type="match status" value="1"/>
</dbReference>
<dbReference type="AlphaFoldDB" id="A0A6S7C7S6"/>
<evidence type="ECO:0000256" key="2">
    <source>
        <dbReference type="ARBA" id="ARBA00012528"/>
    </source>
</evidence>
<dbReference type="SUPFAM" id="SSF55073">
    <property type="entry name" value="Nucleotide cyclase"/>
    <property type="match status" value="1"/>
</dbReference>
<keyword evidence="9" id="KW-0732">Signal</keyword>
<dbReference type="InterPro" id="IPR029787">
    <property type="entry name" value="Nucleotide_cyclase"/>
</dbReference>
<reference evidence="11 12" key="1">
    <citation type="submission" date="2020-04" db="EMBL/GenBank/DDBJ databases">
        <authorList>
            <person name="De Canck E."/>
        </authorList>
    </citation>
    <scope>NUCLEOTIDE SEQUENCE [LARGE SCALE GENOMIC DNA]</scope>
    <source>
        <strain evidence="11 12">LMG 3441</strain>
    </source>
</reference>
<keyword evidence="3" id="KW-1003">Cell membrane</keyword>
<evidence type="ECO:0000256" key="7">
    <source>
        <dbReference type="ARBA" id="ARBA00034247"/>
    </source>
</evidence>
<evidence type="ECO:0000256" key="1">
    <source>
        <dbReference type="ARBA" id="ARBA00004651"/>
    </source>
</evidence>
<dbReference type="CDD" id="cd01949">
    <property type="entry name" value="GGDEF"/>
    <property type="match status" value="1"/>
</dbReference>
<evidence type="ECO:0000313" key="12">
    <source>
        <dbReference type="Proteomes" id="UP000494269"/>
    </source>
</evidence>
<evidence type="ECO:0000259" key="10">
    <source>
        <dbReference type="PROSITE" id="PS50887"/>
    </source>
</evidence>
<feature type="transmembrane region" description="Helical" evidence="8">
    <location>
        <begin position="286"/>
        <end position="306"/>
    </location>
</feature>
<dbReference type="PROSITE" id="PS50887">
    <property type="entry name" value="GGDEF"/>
    <property type="match status" value="1"/>
</dbReference>
<dbReference type="FunFam" id="3.30.70.270:FF:000001">
    <property type="entry name" value="Diguanylate cyclase domain protein"/>
    <property type="match status" value="1"/>
</dbReference>
<keyword evidence="12" id="KW-1185">Reference proteome</keyword>
<evidence type="ECO:0000313" key="11">
    <source>
        <dbReference type="EMBL" id="CAB3742864.1"/>
    </source>
</evidence>
<feature type="chain" id="PRO_5028866367" description="diguanylate cyclase" evidence="9">
    <location>
        <begin position="26"/>
        <end position="522"/>
    </location>
</feature>
<dbReference type="InterPro" id="IPR029151">
    <property type="entry name" value="Sensor-like_sf"/>
</dbReference>
<dbReference type="NCBIfam" id="TIGR00254">
    <property type="entry name" value="GGDEF"/>
    <property type="match status" value="1"/>
</dbReference>
<comment type="catalytic activity">
    <reaction evidence="7">
        <text>2 GTP = 3',3'-c-di-GMP + 2 diphosphate</text>
        <dbReference type="Rhea" id="RHEA:24898"/>
        <dbReference type="ChEBI" id="CHEBI:33019"/>
        <dbReference type="ChEBI" id="CHEBI:37565"/>
        <dbReference type="ChEBI" id="CHEBI:58805"/>
        <dbReference type="EC" id="2.7.7.65"/>
    </reaction>
</comment>
<keyword evidence="5 8" id="KW-1133">Transmembrane helix</keyword>
<feature type="signal peptide" evidence="9">
    <location>
        <begin position="1"/>
        <end position="25"/>
    </location>
</feature>
<dbReference type="CDD" id="cd18774">
    <property type="entry name" value="PDC2_HK_sensor"/>
    <property type="match status" value="1"/>
</dbReference>
<dbReference type="Gene3D" id="3.30.70.270">
    <property type="match status" value="1"/>
</dbReference>
<evidence type="ECO:0000256" key="9">
    <source>
        <dbReference type="SAM" id="SignalP"/>
    </source>
</evidence>
<dbReference type="Pfam" id="PF00990">
    <property type="entry name" value="GGDEF"/>
    <property type="match status" value="1"/>
</dbReference>
<dbReference type="SMART" id="SM00267">
    <property type="entry name" value="GGDEF"/>
    <property type="match status" value="1"/>
</dbReference>
<dbReference type="Proteomes" id="UP000494269">
    <property type="component" value="Unassembled WGS sequence"/>
</dbReference>
<dbReference type="RefSeq" id="WP_175171816.1">
    <property type="nucleotide sequence ID" value="NZ_CADIJQ010000016.1"/>
</dbReference>
<name>A0A6S7C7S6_9BURK</name>
<dbReference type="EC" id="2.7.7.65" evidence="2"/>
<dbReference type="InterPro" id="IPR000160">
    <property type="entry name" value="GGDEF_dom"/>
</dbReference>
<comment type="subcellular location">
    <subcellularLocation>
        <location evidence="1">Cell membrane</location>
        <topology evidence="1">Multi-pass membrane protein</topology>
    </subcellularLocation>
</comment>
<dbReference type="SUPFAM" id="SSF103190">
    <property type="entry name" value="Sensory domain-like"/>
    <property type="match status" value="2"/>
</dbReference>